<dbReference type="PROSITE" id="PS50902">
    <property type="entry name" value="FLAVODOXIN_LIKE"/>
    <property type="match status" value="1"/>
</dbReference>
<proteinExistence type="predicted"/>
<dbReference type="STRING" id="1423746.FD27_GL000013"/>
<dbReference type="EMBL" id="AZER01000005">
    <property type="protein sequence ID" value="KRL28498.1"/>
    <property type="molecule type" value="Genomic_DNA"/>
</dbReference>
<dbReference type="GO" id="GO:0009055">
    <property type="term" value="F:electron transfer activity"/>
    <property type="evidence" value="ECO:0007669"/>
    <property type="project" value="InterPro"/>
</dbReference>
<feature type="domain" description="Flavodoxin-like" evidence="1">
    <location>
        <begin position="4"/>
        <end position="162"/>
    </location>
</feature>
<evidence type="ECO:0000313" key="2">
    <source>
        <dbReference type="EMBL" id="KRL28498.1"/>
    </source>
</evidence>
<evidence type="ECO:0000313" key="3">
    <source>
        <dbReference type="Proteomes" id="UP000051445"/>
    </source>
</evidence>
<dbReference type="Pfam" id="PF12682">
    <property type="entry name" value="Flavodoxin_4"/>
    <property type="match status" value="1"/>
</dbReference>
<keyword evidence="3" id="KW-1185">Reference proteome</keyword>
<reference evidence="2 3" key="1">
    <citation type="journal article" date="2015" name="Genome Announc.">
        <title>Expanding the biotechnology potential of lactobacilli through comparative genomics of 213 strains and associated genera.</title>
        <authorList>
            <person name="Sun Z."/>
            <person name="Harris H.M."/>
            <person name="McCann A."/>
            <person name="Guo C."/>
            <person name="Argimon S."/>
            <person name="Zhang W."/>
            <person name="Yang X."/>
            <person name="Jeffery I.B."/>
            <person name="Cooney J.C."/>
            <person name="Kagawa T.F."/>
            <person name="Liu W."/>
            <person name="Song Y."/>
            <person name="Salvetti E."/>
            <person name="Wrobel A."/>
            <person name="Rasinkangas P."/>
            <person name="Parkhill J."/>
            <person name="Rea M.C."/>
            <person name="O'Sullivan O."/>
            <person name="Ritari J."/>
            <person name="Douillard F.P."/>
            <person name="Paul Ross R."/>
            <person name="Yang R."/>
            <person name="Briner A.E."/>
            <person name="Felis G.E."/>
            <person name="de Vos W.M."/>
            <person name="Barrangou R."/>
            <person name="Klaenhammer T.R."/>
            <person name="Caufield P.W."/>
            <person name="Cui Y."/>
            <person name="Zhang H."/>
            <person name="O'Toole P.W."/>
        </authorList>
    </citation>
    <scope>NUCLEOTIDE SEQUENCE [LARGE SCALE GENOMIC DNA]</scope>
    <source>
        <strain evidence="2 3">DSM 13145</strain>
    </source>
</reference>
<sequence length="162" mass="18068">MAKTIVLYFSATGTTKRAAQQVARLLNADIAEIHPVKPYTSEDLNWHDESTRATVEQKQEHDGRVPVQNDLPDISGYDNVVIGHPIWWGIPPRLIADTIDKLNLNGKHLATFGTSSSTGYDRAQSNIARTIKENHYDVDLKQGNVLNSQSALKDWVSSLNFN</sequence>
<dbReference type="InterPro" id="IPR008254">
    <property type="entry name" value="Flavodoxin/NO_synth"/>
</dbReference>
<dbReference type="PATRIC" id="fig|1423746.3.peg.14"/>
<protein>
    <submittedName>
        <fullName evidence="2">Flavodoxin</fullName>
    </submittedName>
</protein>
<dbReference type="Gene3D" id="3.40.50.360">
    <property type="match status" value="1"/>
</dbReference>
<dbReference type="RefSeq" id="WP_057748267.1">
    <property type="nucleotide sequence ID" value="NZ_AZER01000005.1"/>
</dbReference>
<dbReference type="GO" id="GO:0016651">
    <property type="term" value="F:oxidoreductase activity, acting on NAD(P)H"/>
    <property type="evidence" value="ECO:0007669"/>
    <property type="project" value="UniProtKB-ARBA"/>
</dbReference>
<dbReference type="Proteomes" id="UP000051445">
    <property type="component" value="Unassembled WGS sequence"/>
</dbReference>
<accession>A0A0R1PE99</accession>
<gene>
    <name evidence="2" type="ORF">FD27_GL000013</name>
</gene>
<dbReference type="PANTHER" id="PTHR39201:SF1">
    <property type="entry name" value="FLAVODOXIN-LIKE DOMAIN-CONTAINING PROTEIN"/>
    <property type="match status" value="1"/>
</dbReference>
<name>A0A0R1PE99_9LACO</name>
<dbReference type="AlphaFoldDB" id="A0A0R1PE99"/>
<dbReference type="GO" id="GO:0010181">
    <property type="term" value="F:FMN binding"/>
    <property type="evidence" value="ECO:0007669"/>
    <property type="project" value="InterPro"/>
</dbReference>
<dbReference type="PANTHER" id="PTHR39201">
    <property type="entry name" value="EXPORTED PROTEIN-RELATED"/>
    <property type="match status" value="1"/>
</dbReference>
<dbReference type="InterPro" id="IPR001226">
    <property type="entry name" value="Flavodoxin_CS"/>
</dbReference>
<comment type="caution">
    <text evidence="2">The sequence shown here is derived from an EMBL/GenBank/DDBJ whole genome shotgun (WGS) entry which is preliminary data.</text>
</comment>
<evidence type="ECO:0000259" key="1">
    <source>
        <dbReference type="PROSITE" id="PS50902"/>
    </source>
</evidence>
<dbReference type="PROSITE" id="PS00201">
    <property type="entry name" value="FLAVODOXIN"/>
    <property type="match status" value="1"/>
</dbReference>
<dbReference type="InterPro" id="IPR029039">
    <property type="entry name" value="Flavoprotein-like_sf"/>
</dbReference>
<dbReference type="SUPFAM" id="SSF52218">
    <property type="entry name" value="Flavoproteins"/>
    <property type="match status" value="1"/>
</dbReference>
<organism evidence="2 3">
    <name type="scientific">Limosilactobacillus frumenti DSM 13145</name>
    <dbReference type="NCBI Taxonomy" id="1423746"/>
    <lineage>
        <taxon>Bacteria</taxon>
        <taxon>Bacillati</taxon>
        <taxon>Bacillota</taxon>
        <taxon>Bacilli</taxon>
        <taxon>Lactobacillales</taxon>
        <taxon>Lactobacillaceae</taxon>
        <taxon>Limosilactobacillus</taxon>
    </lineage>
</organism>
<dbReference type="OrthoDB" id="9806505at2"/>